<keyword evidence="7" id="KW-1185">Reference proteome</keyword>
<dbReference type="InterPro" id="IPR020449">
    <property type="entry name" value="Tscrpt_reg_AraC-type_HTH"/>
</dbReference>
<evidence type="ECO:0000259" key="4">
    <source>
        <dbReference type="PROSITE" id="PS01124"/>
    </source>
</evidence>
<dbReference type="InterPro" id="IPR011256">
    <property type="entry name" value="Reg_factor_effector_dom_sf"/>
</dbReference>
<reference evidence="5" key="1">
    <citation type="submission" date="2015-09" db="EMBL/GenBank/DDBJ databases">
        <title>Draft Genome Sequences of Two Novel Amoeba-resistant Intranuclear Bacteria, Candidatus Berkiella cookevillensis and Candidatus Berkiella aquae.</title>
        <authorList>
            <person name="Mehari Y.T."/>
            <person name="Arivett B.A."/>
            <person name="Farone A.L."/>
            <person name="Gunderson J.H."/>
            <person name="Farone M.B."/>
        </authorList>
    </citation>
    <scope>NUCLEOTIDE SEQUENCE [LARGE SCALE GENOMIC DNA]</scope>
    <source>
        <strain evidence="5">HT99</strain>
    </source>
</reference>
<name>A0A0Q9YNI4_9GAMM</name>
<accession>A0A0Q9YNI4</accession>
<dbReference type="PROSITE" id="PS01124">
    <property type="entry name" value="HTH_ARAC_FAMILY_2"/>
    <property type="match status" value="1"/>
</dbReference>
<dbReference type="SMART" id="SM00342">
    <property type="entry name" value="HTH_ARAC"/>
    <property type="match status" value="1"/>
</dbReference>
<comment type="caution">
    <text evidence="5">The sequence shown here is derived from an EMBL/GenBank/DDBJ whole genome shotgun (WGS) entry which is preliminary data.</text>
</comment>
<dbReference type="OrthoDB" id="5740883at2"/>
<dbReference type="InterPro" id="IPR010499">
    <property type="entry name" value="AraC_E-bd"/>
</dbReference>
<dbReference type="Gene3D" id="1.10.10.60">
    <property type="entry name" value="Homeodomain-like"/>
    <property type="match status" value="1"/>
</dbReference>
<dbReference type="Gene3D" id="3.20.80.10">
    <property type="entry name" value="Regulatory factor, effector binding domain"/>
    <property type="match status" value="1"/>
</dbReference>
<dbReference type="PANTHER" id="PTHR47504:SF5">
    <property type="entry name" value="RIGHT ORIGIN-BINDING PROTEIN"/>
    <property type="match status" value="1"/>
</dbReference>
<organism evidence="5">
    <name type="scientific">Candidatus Berkiella aquae</name>
    <dbReference type="NCBI Taxonomy" id="295108"/>
    <lineage>
        <taxon>Bacteria</taxon>
        <taxon>Pseudomonadati</taxon>
        <taxon>Pseudomonadota</taxon>
        <taxon>Gammaproteobacteria</taxon>
        <taxon>Candidatus Berkiellales</taxon>
        <taxon>Candidatus Berkiellaceae</taxon>
        <taxon>Candidatus Berkiella</taxon>
    </lineage>
</organism>
<evidence type="ECO:0000256" key="1">
    <source>
        <dbReference type="ARBA" id="ARBA00023015"/>
    </source>
</evidence>
<dbReference type="SUPFAM" id="SSF46689">
    <property type="entry name" value="Homeodomain-like"/>
    <property type="match status" value="2"/>
</dbReference>
<dbReference type="RefSeq" id="WP_075065400.1">
    <property type="nucleotide sequence ID" value="NZ_LKAJ02000001.1"/>
</dbReference>
<dbReference type="InterPro" id="IPR029442">
    <property type="entry name" value="GyrI-like"/>
</dbReference>
<dbReference type="GO" id="GO:0043565">
    <property type="term" value="F:sequence-specific DNA binding"/>
    <property type="evidence" value="ECO:0007669"/>
    <property type="project" value="InterPro"/>
</dbReference>
<keyword evidence="2" id="KW-0238">DNA-binding</keyword>
<dbReference type="PRINTS" id="PR00032">
    <property type="entry name" value="HTHARAC"/>
</dbReference>
<dbReference type="PANTHER" id="PTHR47504">
    <property type="entry name" value="RIGHT ORIGIN-BINDING PROTEIN"/>
    <property type="match status" value="1"/>
</dbReference>
<dbReference type="EMBL" id="LKAJ02000001">
    <property type="protein sequence ID" value="MCS5712452.1"/>
    <property type="molecule type" value="Genomic_DNA"/>
</dbReference>
<reference evidence="6" key="2">
    <citation type="journal article" date="2016" name="Genome Announc.">
        <title>Draft Genome Sequences of Two Novel Amoeba-Resistant Intranuclear Bacteria, 'Candidatus Berkiella cookevillensis' and 'Candidatus Berkiella aquae'.</title>
        <authorList>
            <person name="Mehari Y.T."/>
            <person name="Arivett B.A."/>
            <person name="Farone A.L."/>
            <person name="Gunderson J.H."/>
            <person name="Farone M.B."/>
        </authorList>
    </citation>
    <scope>NUCLEOTIDE SEQUENCE</scope>
    <source>
        <strain evidence="6">HT99</strain>
    </source>
</reference>
<dbReference type="GO" id="GO:0003700">
    <property type="term" value="F:DNA-binding transcription factor activity"/>
    <property type="evidence" value="ECO:0007669"/>
    <property type="project" value="InterPro"/>
</dbReference>
<dbReference type="EMBL" id="LKAJ01000002">
    <property type="protein sequence ID" value="KRG22347.1"/>
    <property type="molecule type" value="Genomic_DNA"/>
</dbReference>
<dbReference type="Proteomes" id="UP000051497">
    <property type="component" value="Unassembled WGS sequence"/>
</dbReference>
<dbReference type="SUPFAM" id="SSF55136">
    <property type="entry name" value="Probable bacterial effector-binding domain"/>
    <property type="match status" value="1"/>
</dbReference>
<protein>
    <submittedName>
        <fullName evidence="6">AraC family transcriptional regulator</fullName>
    </submittedName>
    <submittedName>
        <fullName evidence="5">Right origin-binding protein</fullName>
    </submittedName>
</protein>
<keyword evidence="1" id="KW-0805">Transcription regulation</keyword>
<dbReference type="InterPro" id="IPR009057">
    <property type="entry name" value="Homeodomain-like_sf"/>
</dbReference>
<dbReference type="Pfam" id="PF06445">
    <property type="entry name" value="GyrI-like"/>
    <property type="match status" value="1"/>
</dbReference>
<dbReference type="InterPro" id="IPR018060">
    <property type="entry name" value="HTH_AraC"/>
</dbReference>
<dbReference type="AlphaFoldDB" id="A0A0Q9YNI4"/>
<proteinExistence type="predicted"/>
<reference evidence="6" key="3">
    <citation type="submission" date="2021-06" db="EMBL/GenBank/DDBJ databases">
        <title>Genomic Description and Analysis of Intracellular Bacteria, Candidatus Berkiella cookevillensis and Candidatus Berkiella aquae.</title>
        <authorList>
            <person name="Kidane D.T."/>
            <person name="Mehari Y.T."/>
            <person name="Rice F.C."/>
            <person name="Arivett B.A."/>
            <person name="Farone A.L."/>
            <person name="Berk S.G."/>
            <person name="Farone M.B."/>
        </authorList>
    </citation>
    <scope>NUCLEOTIDE SEQUENCE</scope>
    <source>
        <strain evidence="6">HT99</strain>
    </source>
</reference>
<keyword evidence="3" id="KW-0804">Transcription</keyword>
<dbReference type="STRING" id="295108.HT99x_00769"/>
<evidence type="ECO:0000256" key="2">
    <source>
        <dbReference type="ARBA" id="ARBA00023125"/>
    </source>
</evidence>
<sequence>MKDTDQNHFLQAMRFFYANLDQTITLEDIAAAAGISLASLKRLFQEATNQSAGAFLRRLRMEWAFRSLQNKENSVLEIALSAGFENHSAFARSFKKSFGFSPTFAREKHNIVSEFESVSLEDPEIIEINELIIQSVTCQGSYFEAAPLAWQTLQSHLGMAELGDDFTGCFIGIGHDNPHGGAVAANQVKFSAGVSFLKQDLHIQKQTVAKGFYAKFHYFGKSNNLGLAYHYIYGAWPLHQKIKSLPAFMVFDAFPQAFKEERIAIYVPLEN</sequence>
<dbReference type="SMART" id="SM00871">
    <property type="entry name" value="AraC_E_bind"/>
    <property type="match status" value="1"/>
</dbReference>
<evidence type="ECO:0000313" key="7">
    <source>
        <dbReference type="Proteomes" id="UP000051497"/>
    </source>
</evidence>
<dbReference type="Pfam" id="PF12833">
    <property type="entry name" value="HTH_18"/>
    <property type="match status" value="1"/>
</dbReference>
<gene>
    <name evidence="5" type="primary">rob</name>
    <name evidence="5" type="ORF">HT99x_00769</name>
    <name evidence="6" type="ORF">HT99x_013500</name>
</gene>
<evidence type="ECO:0000313" key="5">
    <source>
        <dbReference type="EMBL" id="KRG22347.1"/>
    </source>
</evidence>
<evidence type="ECO:0000313" key="6">
    <source>
        <dbReference type="EMBL" id="MCS5712452.1"/>
    </source>
</evidence>
<dbReference type="InterPro" id="IPR050959">
    <property type="entry name" value="MarA-like"/>
</dbReference>
<evidence type="ECO:0000256" key="3">
    <source>
        <dbReference type="ARBA" id="ARBA00023163"/>
    </source>
</evidence>
<feature type="domain" description="HTH araC/xylS-type" evidence="4">
    <location>
        <begin position="10"/>
        <end position="108"/>
    </location>
</feature>